<dbReference type="STRING" id="1121284.SAMN05660493_01151"/>
<dbReference type="Gene3D" id="2.40.160.20">
    <property type="match status" value="1"/>
</dbReference>
<evidence type="ECO:0000259" key="2">
    <source>
        <dbReference type="Pfam" id="PF13568"/>
    </source>
</evidence>
<proteinExistence type="predicted"/>
<evidence type="ECO:0000313" key="4">
    <source>
        <dbReference type="Proteomes" id="UP000187261"/>
    </source>
</evidence>
<dbReference type="InterPro" id="IPR025665">
    <property type="entry name" value="Beta-barrel_OMP_2"/>
</dbReference>
<evidence type="ECO:0000313" key="3">
    <source>
        <dbReference type="EMBL" id="SIT96470.1"/>
    </source>
</evidence>
<protein>
    <submittedName>
        <fullName evidence="3">Outer membrane protein beta-barrel domain-containing protein</fullName>
    </submittedName>
</protein>
<dbReference type="Proteomes" id="UP000187261">
    <property type="component" value="Unassembled WGS sequence"/>
</dbReference>
<organism evidence="3 4">
    <name type="scientific">Epilithonimonas bovis DSM 19482</name>
    <dbReference type="NCBI Taxonomy" id="1121284"/>
    <lineage>
        <taxon>Bacteria</taxon>
        <taxon>Pseudomonadati</taxon>
        <taxon>Bacteroidota</taxon>
        <taxon>Flavobacteriia</taxon>
        <taxon>Flavobacteriales</taxon>
        <taxon>Weeksellaceae</taxon>
        <taxon>Chryseobacterium group</taxon>
        <taxon>Epilithonimonas</taxon>
    </lineage>
</organism>
<keyword evidence="4" id="KW-1185">Reference proteome</keyword>
<feature type="chain" id="PRO_5012346441" evidence="1">
    <location>
        <begin position="23"/>
        <end position="270"/>
    </location>
</feature>
<feature type="domain" description="Outer membrane protein beta-barrel" evidence="2">
    <location>
        <begin position="26"/>
        <end position="234"/>
    </location>
</feature>
<name>A0A1U7PX96_9FLAO</name>
<dbReference type="OrthoDB" id="1467485at2"/>
<feature type="signal peptide" evidence="1">
    <location>
        <begin position="1"/>
        <end position="22"/>
    </location>
</feature>
<gene>
    <name evidence="3" type="ORF">SAMN05660493_01151</name>
</gene>
<dbReference type="RefSeq" id="WP_076782524.1">
    <property type="nucleotide sequence ID" value="NZ_FTPU01000009.1"/>
</dbReference>
<evidence type="ECO:0000256" key="1">
    <source>
        <dbReference type="SAM" id="SignalP"/>
    </source>
</evidence>
<dbReference type="AlphaFoldDB" id="A0A1U7PX96"/>
<keyword evidence="1" id="KW-0732">Signal</keyword>
<reference evidence="4" key="1">
    <citation type="submission" date="2016-10" db="EMBL/GenBank/DDBJ databases">
        <authorList>
            <person name="Varghese N."/>
            <person name="Submissions S."/>
        </authorList>
    </citation>
    <scope>NUCLEOTIDE SEQUENCE [LARGE SCALE GENOMIC DNA]</scope>
    <source>
        <strain evidence="4">DSM 19482</strain>
    </source>
</reference>
<dbReference type="EMBL" id="FTPU01000009">
    <property type="protein sequence ID" value="SIT96470.1"/>
    <property type="molecule type" value="Genomic_DNA"/>
</dbReference>
<accession>A0A1U7PX96</accession>
<sequence>MKQRIIKIVSLFVIVLGTNAQAQTFNNLFKTKDRQDHLEDFDLQKFSWGFYLAGNNFDYKMVLNPTFGMDGNKNLVDSKATYSFGAGLIGKMRLNEFFDLRIEPGLHFVQRDLTFNTFDHVNNLYPGGYPLPDGTYTDVITNPDITHTNKSVKSTYLDVPILLEIHGDRWYNSRPYAAAGINYLMNLQSNETSEGDNSVNTFRTTTHNFGWSAEIGIQFYFSRFKLTPAIRGTFFTNNELVQDKATTPPYWTPAISTMQTRAFMFVLKFE</sequence>
<dbReference type="Pfam" id="PF13568">
    <property type="entry name" value="OMP_b-brl_2"/>
    <property type="match status" value="1"/>
</dbReference>